<dbReference type="Proteomes" id="UP000886523">
    <property type="component" value="Unassembled WGS sequence"/>
</dbReference>
<dbReference type="Pfam" id="PF00248">
    <property type="entry name" value="Aldo_ket_red"/>
    <property type="match status" value="1"/>
</dbReference>
<reference evidence="2" key="1">
    <citation type="journal article" date="2020" name="Nat. Commun.">
        <title>Large-scale genome sequencing of mycorrhizal fungi provides insights into the early evolution of symbiotic traits.</title>
        <authorList>
            <person name="Miyauchi S."/>
            <person name="Kiss E."/>
            <person name="Kuo A."/>
            <person name="Drula E."/>
            <person name="Kohler A."/>
            <person name="Sanchez-Garcia M."/>
            <person name="Morin E."/>
            <person name="Andreopoulos B."/>
            <person name="Barry K.W."/>
            <person name="Bonito G."/>
            <person name="Buee M."/>
            <person name="Carver A."/>
            <person name="Chen C."/>
            <person name="Cichocki N."/>
            <person name="Clum A."/>
            <person name="Culley D."/>
            <person name="Crous P.W."/>
            <person name="Fauchery L."/>
            <person name="Girlanda M."/>
            <person name="Hayes R.D."/>
            <person name="Keri Z."/>
            <person name="LaButti K."/>
            <person name="Lipzen A."/>
            <person name="Lombard V."/>
            <person name="Magnuson J."/>
            <person name="Maillard F."/>
            <person name="Murat C."/>
            <person name="Nolan M."/>
            <person name="Ohm R.A."/>
            <person name="Pangilinan J."/>
            <person name="Pereira M.F."/>
            <person name="Perotto S."/>
            <person name="Peter M."/>
            <person name="Pfister S."/>
            <person name="Riley R."/>
            <person name="Sitrit Y."/>
            <person name="Stielow J.B."/>
            <person name="Szollosi G."/>
            <person name="Zifcakova L."/>
            <person name="Stursova M."/>
            <person name="Spatafora J.W."/>
            <person name="Tedersoo L."/>
            <person name="Vaario L.M."/>
            <person name="Yamada A."/>
            <person name="Yan M."/>
            <person name="Wang P."/>
            <person name="Xu J."/>
            <person name="Bruns T."/>
            <person name="Baldrian P."/>
            <person name="Vilgalys R."/>
            <person name="Dunand C."/>
            <person name="Henrissat B."/>
            <person name="Grigoriev I.V."/>
            <person name="Hibbett D."/>
            <person name="Nagy L.G."/>
            <person name="Martin F.M."/>
        </authorList>
    </citation>
    <scope>NUCLEOTIDE SEQUENCE</scope>
    <source>
        <strain evidence="2">UP504</strain>
    </source>
</reference>
<evidence type="ECO:0000313" key="2">
    <source>
        <dbReference type="EMBL" id="KAF9520708.1"/>
    </source>
</evidence>
<dbReference type="PANTHER" id="PTHR42686">
    <property type="entry name" value="GH17980P-RELATED"/>
    <property type="match status" value="1"/>
</dbReference>
<gene>
    <name evidence="2" type="ORF">BS47DRAFT_1370284</name>
</gene>
<organism evidence="2 3">
    <name type="scientific">Hydnum rufescens UP504</name>
    <dbReference type="NCBI Taxonomy" id="1448309"/>
    <lineage>
        <taxon>Eukaryota</taxon>
        <taxon>Fungi</taxon>
        <taxon>Dikarya</taxon>
        <taxon>Basidiomycota</taxon>
        <taxon>Agaricomycotina</taxon>
        <taxon>Agaricomycetes</taxon>
        <taxon>Cantharellales</taxon>
        <taxon>Hydnaceae</taxon>
        <taxon>Hydnum</taxon>
    </lineage>
</organism>
<proteinExistence type="predicted"/>
<dbReference type="InterPro" id="IPR023210">
    <property type="entry name" value="NADP_OxRdtase_dom"/>
</dbReference>
<accession>A0A9P6BAE7</accession>
<dbReference type="InterPro" id="IPR020471">
    <property type="entry name" value="AKR"/>
</dbReference>
<name>A0A9P6BAE7_9AGAM</name>
<dbReference type="InterPro" id="IPR036812">
    <property type="entry name" value="NAD(P)_OxRdtase_dom_sf"/>
</dbReference>
<keyword evidence="3" id="KW-1185">Reference proteome</keyword>
<dbReference type="GO" id="GO:0005829">
    <property type="term" value="C:cytosol"/>
    <property type="evidence" value="ECO:0007669"/>
    <property type="project" value="TreeGrafter"/>
</dbReference>
<dbReference type="GO" id="GO:0045290">
    <property type="term" value="F:D-arabinose 1-dehydrogenase [NAD(P)+] activity"/>
    <property type="evidence" value="ECO:0007669"/>
    <property type="project" value="TreeGrafter"/>
</dbReference>
<evidence type="ECO:0000313" key="3">
    <source>
        <dbReference type="Proteomes" id="UP000886523"/>
    </source>
</evidence>
<protein>
    <recommendedName>
        <fullName evidence="1">NADP-dependent oxidoreductase domain-containing protein</fullName>
    </recommendedName>
</protein>
<dbReference type="GO" id="GO:0070485">
    <property type="term" value="P:dehydro-D-arabinono-1,4-lactone biosynthetic process"/>
    <property type="evidence" value="ECO:0007669"/>
    <property type="project" value="TreeGrafter"/>
</dbReference>
<sequence length="390" mass="42794">MISLDATQPIYDVPDSSRVPDDVQDAPVAGSHLAQIHSGIPPLLFGAAALSEYYNGDDHLRSDIPFRTVRLALRYGINGFDTSPYYGASELVLGSILRALAPEYPRSSYQIMSKCGRYGREKKDFDYSPATLRKSLARTLERLGTSYLDTLYLHDVEFVASPVHPSDLLGDPIAAIETEHGRAAWGLRPEDAEKVHGDGDEQILTAFGYPLPILLRLAVLIRARFAEPVDVVLSYSHYTLQNDAFAAYVPHFTSPSGAHVGQLFCASPLSMGFFSPNVPSWSPVTPGMREARARAIQICETANWPGGLTNLALGFGLRRSEGGGIPAHVPTVIGLSRLEEVHESVKIWGQVNGPWAQRSDAEARQALENQVRDCFVQSGWFNWSWASPSE</sequence>
<dbReference type="OrthoDB" id="5286008at2759"/>
<dbReference type="PANTHER" id="PTHR42686:SF1">
    <property type="entry name" value="GH17980P-RELATED"/>
    <property type="match status" value="1"/>
</dbReference>
<evidence type="ECO:0000259" key="1">
    <source>
        <dbReference type="Pfam" id="PF00248"/>
    </source>
</evidence>
<dbReference type="EMBL" id="MU128910">
    <property type="protein sequence ID" value="KAF9520708.1"/>
    <property type="molecule type" value="Genomic_DNA"/>
</dbReference>
<dbReference type="SUPFAM" id="SSF51430">
    <property type="entry name" value="NAD(P)-linked oxidoreductase"/>
    <property type="match status" value="1"/>
</dbReference>
<feature type="domain" description="NADP-dependent oxidoreductase" evidence="1">
    <location>
        <begin position="43"/>
        <end position="159"/>
    </location>
</feature>
<comment type="caution">
    <text evidence="2">The sequence shown here is derived from an EMBL/GenBank/DDBJ whole genome shotgun (WGS) entry which is preliminary data.</text>
</comment>
<dbReference type="Gene3D" id="3.20.20.100">
    <property type="entry name" value="NADP-dependent oxidoreductase domain"/>
    <property type="match status" value="1"/>
</dbReference>
<dbReference type="AlphaFoldDB" id="A0A9P6BAE7"/>